<accession>A0A2W2B3Y3</accession>
<dbReference type="GO" id="GO:0019843">
    <property type="term" value="F:rRNA binding"/>
    <property type="evidence" value="ECO:0007669"/>
    <property type="project" value="UniProtKB-UniRule"/>
</dbReference>
<evidence type="ECO:0000313" key="8">
    <source>
        <dbReference type="EMBL" id="PZF70949.1"/>
    </source>
</evidence>
<dbReference type="NCBIfam" id="TIGR01079">
    <property type="entry name" value="rplX_bact"/>
    <property type="match status" value="1"/>
</dbReference>
<keyword evidence="5" id="KW-0699">rRNA-binding</keyword>
<dbReference type="SUPFAM" id="SSF50104">
    <property type="entry name" value="Translation proteins SH3-like domain"/>
    <property type="match status" value="1"/>
</dbReference>
<dbReference type="RefSeq" id="WP_111000965.1">
    <property type="nucleotide sequence ID" value="NZ_QKTW01000028.1"/>
</dbReference>
<dbReference type="InterPro" id="IPR008991">
    <property type="entry name" value="Translation_prot_SH3-like_sf"/>
</dbReference>
<dbReference type="GO" id="GO:1990904">
    <property type="term" value="C:ribonucleoprotein complex"/>
    <property type="evidence" value="ECO:0007669"/>
    <property type="project" value="UniProtKB-KW"/>
</dbReference>
<evidence type="ECO:0000256" key="4">
    <source>
        <dbReference type="ARBA" id="ARBA00035206"/>
    </source>
</evidence>
<proteinExistence type="inferred from homology"/>
<comment type="function">
    <text evidence="5">One of two assembly initiator proteins, it binds directly to the 5'-end of the 23S rRNA, where it nucleates assembly of the 50S subunit.</text>
</comment>
<dbReference type="InterPro" id="IPR003256">
    <property type="entry name" value="Ribosomal_uL24"/>
</dbReference>
<keyword evidence="3 5" id="KW-0687">Ribonucleoprotein</keyword>
<organism evidence="8 9">
    <name type="scientific">Taibaiella soli</name>
    <dbReference type="NCBI Taxonomy" id="1649169"/>
    <lineage>
        <taxon>Bacteria</taxon>
        <taxon>Pseudomonadati</taxon>
        <taxon>Bacteroidota</taxon>
        <taxon>Chitinophagia</taxon>
        <taxon>Chitinophagales</taxon>
        <taxon>Chitinophagaceae</taxon>
        <taxon>Taibaiella</taxon>
    </lineage>
</organism>
<feature type="domain" description="Large ribosomal subunit protein uL24 C-terminal" evidence="7">
    <location>
        <begin position="48"/>
        <end position="110"/>
    </location>
</feature>
<comment type="caution">
    <text evidence="8">The sequence shown here is derived from an EMBL/GenBank/DDBJ whole genome shotgun (WGS) entry which is preliminary data.</text>
</comment>
<dbReference type="PANTHER" id="PTHR12903">
    <property type="entry name" value="MITOCHONDRIAL RIBOSOMAL PROTEIN L24"/>
    <property type="match status" value="1"/>
</dbReference>
<comment type="subunit">
    <text evidence="5">Part of the 50S ribosomal subunit.</text>
</comment>
<keyword evidence="9" id="KW-1185">Reference proteome</keyword>
<dbReference type="HAMAP" id="MF_01326_B">
    <property type="entry name" value="Ribosomal_uL24_B"/>
    <property type="match status" value="1"/>
</dbReference>
<dbReference type="Pfam" id="PF17136">
    <property type="entry name" value="ribosomal_L24"/>
    <property type="match status" value="1"/>
</dbReference>
<dbReference type="InterPro" id="IPR041988">
    <property type="entry name" value="Ribosomal_uL24_KOW"/>
</dbReference>
<evidence type="ECO:0000256" key="2">
    <source>
        <dbReference type="ARBA" id="ARBA00022980"/>
    </source>
</evidence>
<dbReference type="GO" id="GO:0003735">
    <property type="term" value="F:structural constituent of ribosome"/>
    <property type="evidence" value="ECO:0007669"/>
    <property type="project" value="InterPro"/>
</dbReference>
<dbReference type="GO" id="GO:0005840">
    <property type="term" value="C:ribosome"/>
    <property type="evidence" value="ECO:0007669"/>
    <property type="project" value="UniProtKB-KW"/>
</dbReference>
<dbReference type="Gene3D" id="2.30.30.30">
    <property type="match status" value="1"/>
</dbReference>
<sequence>MKQRFQPKFNIKKGDNVVVIAGDDKDRSNPRKVLAVYPQKSRVLIEGVNMVTKHLKPSAQNPQGGIVKEEAPIHISNIMLWDAKAKAPVRVKRERKEGGFTRISKKSGEEVK</sequence>
<dbReference type="CDD" id="cd06089">
    <property type="entry name" value="KOW_RPL26"/>
    <property type="match status" value="1"/>
</dbReference>
<evidence type="ECO:0000256" key="6">
    <source>
        <dbReference type="SAM" id="MobiDB-lite"/>
    </source>
</evidence>
<comment type="function">
    <text evidence="5">One of the proteins that surrounds the polypeptide exit tunnel on the outside of the subunit.</text>
</comment>
<dbReference type="EMBL" id="QKTW01000028">
    <property type="protein sequence ID" value="PZF70949.1"/>
    <property type="molecule type" value="Genomic_DNA"/>
</dbReference>
<keyword evidence="2 5" id="KW-0689">Ribosomal protein</keyword>
<dbReference type="InterPro" id="IPR014722">
    <property type="entry name" value="Rib_uL2_dom2"/>
</dbReference>
<evidence type="ECO:0000256" key="3">
    <source>
        <dbReference type="ARBA" id="ARBA00023274"/>
    </source>
</evidence>
<dbReference type="Proteomes" id="UP000248745">
    <property type="component" value="Unassembled WGS sequence"/>
</dbReference>
<protein>
    <recommendedName>
        <fullName evidence="4 5">Large ribosomal subunit protein uL24</fullName>
    </recommendedName>
</protein>
<reference evidence="8 9" key="1">
    <citation type="submission" date="2018-06" db="EMBL/GenBank/DDBJ databases">
        <title>Mucibacter soli gen. nov., sp. nov., a new member of the family Chitinophagaceae producing mucin.</title>
        <authorList>
            <person name="Kim M.-K."/>
            <person name="Park S."/>
            <person name="Kim T.-S."/>
            <person name="Joung Y."/>
            <person name="Han J.-H."/>
            <person name="Kim S.B."/>
        </authorList>
    </citation>
    <scope>NUCLEOTIDE SEQUENCE [LARGE SCALE GENOMIC DNA]</scope>
    <source>
        <strain evidence="8 9">R1-15</strain>
    </source>
</reference>
<keyword evidence="5" id="KW-0694">RNA-binding</keyword>
<gene>
    <name evidence="5" type="primary">rplX</name>
    <name evidence="8" type="ORF">DN068_21220</name>
</gene>
<evidence type="ECO:0000259" key="7">
    <source>
        <dbReference type="Pfam" id="PF17136"/>
    </source>
</evidence>
<evidence type="ECO:0000256" key="5">
    <source>
        <dbReference type="HAMAP-Rule" id="MF_01326"/>
    </source>
</evidence>
<dbReference type="InterPro" id="IPR057264">
    <property type="entry name" value="Ribosomal_uL24_C"/>
</dbReference>
<feature type="region of interest" description="Disordered" evidence="6">
    <location>
        <begin position="93"/>
        <end position="112"/>
    </location>
</feature>
<evidence type="ECO:0000256" key="1">
    <source>
        <dbReference type="ARBA" id="ARBA00010618"/>
    </source>
</evidence>
<evidence type="ECO:0000313" key="9">
    <source>
        <dbReference type="Proteomes" id="UP000248745"/>
    </source>
</evidence>
<dbReference type="AlphaFoldDB" id="A0A2W2B3Y3"/>
<dbReference type="OrthoDB" id="9807419at2"/>
<comment type="similarity">
    <text evidence="1 5">Belongs to the universal ribosomal protein uL24 family.</text>
</comment>
<name>A0A2W2B3Y3_9BACT</name>
<dbReference type="GO" id="GO:0006412">
    <property type="term" value="P:translation"/>
    <property type="evidence" value="ECO:0007669"/>
    <property type="project" value="UniProtKB-UniRule"/>
</dbReference>